<reference evidence="1 2" key="2">
    <citation type="journal article" date="2022" name="Mol. Ecol. Resour.">
        <title>The genomes of chicory, endive, great burdock and yacon provide insights into Asteraceae paleo-polyploidization history and plant inulin production.</title>
        <authorList>
            <person name="Fan W."/>
            <person name="Wang S."/>
            <person name="Wang H."/>
            <person name="Wang A."/>
            <person name="Jiang F."/>
            <person name="Liu H."/>
            <person name="Zhao H."/>
            <person name="Xu D."/>
            <person name="Zhang Y."/>
        </authorList>
    </citation>
    <scope>NUCLEOTIDE SEQUENCE [LARGE SCALE GENOMIC DNA]</scope>
    <source>
        <strain evidence="2">cv. Yunnan</strain>
        <tissue evidence="1">Leaves</tissue>
    </source>
</reference>
<dbReference type="EMBL" id="CM042018">
    <property type="protein sequence ID" value="KAI3829236.1"/>
    <property type="molecule type" value="Genomic_DNA"/>
</dbReference>
<reference evidence="2" key="1">
    <citation type="journal article" date="2022" name="Mol. Ecol. Resour.">
        <title>The genomes of chicory, endive, great burdock and yacon provide insights into Asteraceae palaeo-polyploidization history and plant inulin production.</title>
        <authorList>
            <person name="Fan W."/>
            <person name="Wang S."/>
            <person name="Wang H."/>
            <person name="Wang A."/>
            <person name="Jiang F."/>
            <person name="Liu H."/>
            <person name="Zhao H."/>
            <person name="Xu D."/>
            <person name="Zhang Y."/>
        </authorList>
    </citation>
    <scope>NUCLEOTIDE SEQUENCE [LARGE SCALE GENOMIC DNA]</scope>
    <source>
        <strain evidence="2">cv. Yunnan</strain>
    </source>
</reference>
<gene>
    <name evidence="1" type="ORF">L1987_03353</name>
</gene>
<proteinExistence type="predicted"/>
<accession>A0ACB9KAC9</accession>
<comment type="caution">
    <text evidence="1">The sequence shown here is derived from an EMBL/GenBank/DDBJ whole genome shotgun (WGS) entry which is preliminary data.</text>
</comment>
<evidence type="ECO:0000313" key="1">
    <source>
        <dbReference type="EMBL" id="KAI3829236.1"/>
    </source>
</evidence>
<dbReference type="Proteomes" id="UP001056120">
    <property type="component" value="Linkage Group LG01"/>
</dbReference>
<sequence length="138" mass="15891">MEEQHEPEERNTDEIEELENLEEDVKLMAQKIADFRKTLPEQLKDTLASIISAQRPAIDDDSDPGPSCNSDLDVRTHLDSEDREHAEKVETIKQKISNNASAMPLLVKRMKVCISRMDKLNSFKQETIHPAFTRKWST</sequence>
<evidence type="ECO:0000313" key="2">
    <source>
        <dbReference type="Proteomes" id="UP001056120"/>
    </source>
</evidence>
<protein>
    <submittedName>
        <fullName evidence="1">Uncharacterized protein</fullName>
    </submittedName>
</protein>
<organism evidence="1 2">
    <name type="scientific">Smallanthus sonchifolius</name>
    <dbReference type="NCBI Taxonomy" id="185202"/>
    <lineage>
        <taxon>Eukaryota</taxon>
        <taxon>Viridiplantae</taxon>
        <taxon>Streptophyta</taxon>
        <taxon>Embryophyta</taxon>
        <taxon>Tracheophyta</taxon>
        <taxon>Spermatophyta</taxon>
        <taxon>Magnoliopsida</taxon>
        <taxon>eudicotyledons</taxon>
        <taxon>Gunneridae</taxon>
        <taxon>Pentapetalae</taxon>
        <taxon>asterids</taxon>
        <taxon>campanulids</taxon>
        <taxon>Asterales</taxon>
        <taxon>Asteraceae</taxon>
        <taxon>Asteroideae</taxon>
        <taxon>Heliantheae alliance</taxon>
        <taxon>Millerieae</taxon>
        <taxon>Smallanthus</taxon>
    </lineage>
</organism>
<keyword evidence="2" id="KW-1185">Reference proteome</keyword>
<name>A0ACB9KAC9_9ASTR</name>